<dbReference type="OrthoDB" id="823362at2"/>
<dbReference type="RefSeq" id="WP_072554611.1">
    <property type="nucleotide sequence ID" value="NZ_CP018155.1"/>
</dbReference>
<protein>
    <submittedName>
        <fullName evidence="1">Uncharacterized protein</fullName>
    </submittedName>
</protein>
<dbReference type="EMBL" id="CP018155">
    <property type="protein sequence ID" value="APG64287.1"/>
    <property type="molecule type" value="Genomic_DNA"/>
</dbReference>
<evidence type="ECO:0000313" key="2">
    <source>
        <dbReference type="Proteomes" id="UP000181898"/>
    </source>
</evidence>
<gene>
    <name evidence="1" type="ORF">LPB136_02385</name>
</gene>
<evidence type="ECO:0000313" key="1">
    <source>
        <dbReference type="EMBL" id="APG64287.1"/>
    </source>
</evidence>
<keyword evidence="2" id="KW-1185">Reference proteome</keyword>
<organism evidence="1 2">
    <name type="scientific">Tenacibaculum todarodis</name>
    <dbReference type="NCBI Taxonomy" id="1850252"/>
    <lineage>
        <taxon>Bacteria</taxon>
        <taxon>Pseudomonadati</taxon>
        <taxon>Bacteroidota</taxon>
        <taxon>Flavobacteriia</taxon>
        <taxon>Flavobacteriales</taxon>
        <taxon>Flavobacteriaceae</taxon>
        <taxon>Tenacibaculum</taxon>
    </lineage>
</organism>
<dbReference type="AlphaFoldDB" id="A0A1L3JGN0"/>
<sequence>MKKIFLILILLTHFNTYSQSKKIMYVDEDLKILTIEQYKSNPLNKRHYEFRVEKDSVIFYIKAVKEKFGRISKEIHEKIKNNLITVSNSKINSNQTIIINYFPKKDKCLGNTGWNNSFLKLTKTYTTVLKEKKNIKQFFIFKDDKIVKNFSKEFQWYKDNSQLIEKTFFKFHYPCFSYVIIKPNGNYYTKRGEYRITEILEKI</sequence>
<name>A0A1L3JGN0_9FLAO</name>
<dbReference type="STRING" id="1850252.LPB136_02385"/>
<dbReference type="KEGG" id="ten:LPB136_02385"/>
<dbReference type="Proteomes" id="UP000181898">
    <property type="component" value="Chromosome"/>
</dbReference>
<accession>A0A1L3JGN0</accession>
<reference evidence="1 2" key="1">
    <citation type="submission" date="2016-11" db="EMBL/GenBank/DDBJ databases">
        <title>Tenacibaculum sp. LPB0136, isolated from marine environment.</title>
        <authorList>
            <person name="Kim E."/>
            <person name="Yi H."/>
        </authorList>
    </citation>
    <scope>NUCLEOTIDE SEQUENCE [LARGE SCALE GENOMIC DNA]</scope>
    <source>
        <strain evidence="1 2">LPB0136</strain>
    </source>
</reference>
<proteinExistence type="predicted"/>